<name>T1ABR1_9ZZZZ</name>
<dbReference type="AlphaFoldDB" id="T1ABR1"/>
<feature type="domain" description="HTH-like" evidence="2">
    <location>
        <begin position="51"/>
        <end position="98"/>
    </location>
</feature>
<keyword evidence="1" id="KW-1133">Transmembrane helix</keyword>
<evidence type="ECO:0000313" key="3">
    <source>
        <dbReference type="EMBL" id="EQD38349.1"/>
    </source>
</evidence>
<feature type="non-terminal residue" evidence="3">
    <location>
        <position position="99"/>
    </location>
</feature>
<proteinExistence type="predicted"/>
<dbReference type="EMBL" id="AUZY01010537">
    <property type="protein sequence ID" value="EQD38349.1"/>
    <property type="molecule type" value="Genomic_DNA"/>
</dbReference>
<dbReference type="InterPro" id="IPR025948">
    <property type="entry name" value="HTH-like_dom"/>
</dbReference>
<comment type="caution">
    <text evidence="3">The sequence shown here is derived from an EMBL/GenBank/DDBJ whole genome shotgun (WGS) entry which is preliminary data.</text>
</comment>
<organism evidence="3">
    <name type="scientific">mine drainage metagenome</name>
    <dbReference type="NCBI Taxonomy" id="410659"/>
    <lineage>
        <taxon>unclassified sequences</taxon>
        <taxon>metagenomes</taxon>
        <taxon>ecological metagenomes</taxon>
    </lineage>
</organism>
<dbReference type="Pfam" id="PF13276">
    <property type="entry name" value="HTH_21"/>
    <property type="match status" value="1"/>
</dbReference>
<sequence>MTFVDAHRDTETGGRRWGVEPILETLGVAPSTYYSRKSRPPSARALSDAVLLPVLLALWVANYSVYGRHKLWQAAHRAGHDVGRDQVARLMRQLGIRGA</sequence>
<evidence type="ECO:0000259" key="2">
    <source>
        <dbReference type="Pfam" id="PF13276"/>
    </source>
</evidence>
<reference evidence="3" key="1">
    <citation type="submission" date="2013-08" db="EMBL/GenBank/DDBJ databases">
        <authorList>
            <person name="Mendez C."/>
            <person name="Richter M."/>
            <person name="Ferrer M."/>
            <person name="Sanchez J."/>
        </authorList>
    </citation>
    <scope>NUCLEOTIDE SEQUENCE</scope>
</reference>
<feature type="transmembrane region" description="Helical" evidence="1">
    <location>
        <begin position="45"/>
        <end position="66"/>
    </location>
</feature>
<evidence type="ECO:0000256" key="1">
    <source>
        <dbReference type="SAM" id="Phobius"/>
    </source>
</evidence>
<gene>
    <name evidence="3" type="ORF">B1B_15841</name>
</gene>
<protein>
    <submittedName>
        <fullName evidence="3">Transposase</fullName>
    </submittedName>
</protein>
<dbReference type="InterPro" id="IPR050900">
    <property type="entry name" value="Transposase_IS3/IS150/IS904"/>
</dbReference>
<keyword evidence="1" id="KW-0472">Membrane</keyword>
<keyword evidence="1" id="KW-0812">Transmembrane</keyword>
<reference evidence="3" key="2">
    <citation type="journal article" date="2014" name="ISME J.">
        <title>Microbial stratification in low pH oxic and suboxic macroscopic growths along an acid mine drainage.</title>
        <authorList>
            <person name="Mendez-Garcia C."/>
            <person name="Mesa V."/>
            <person name="Sprenger R.R."/>
            <person name="Richter M."/>
            <person name="Diez M.S."/>
            <person name="Solano J."/>
            <person name="Bargiela R."/>
            <person name="Golyshina O.V."/>
            <person name="Manteca A."/>
            <person name="Ramos J.L."/>
            <person name="Gallego J.R."/>
            <person name="Llorente I."/>
            <person name="Martins Dos Santos V.A."/>
            <person name="Jensen O.N."/>
            <person name="Pelaez A.I."/>
            <person name="Sanchez J."/>
            <person name="Ferrer M."/>
        </authorList>
    </citation>
    <scope>NUCLEOTIDE SEQUENCE</scope>
</reference>
<accession>T1ABR1</accession>
<dbReference type="PANTHER" id="PTHR46889">
    <property type="entry name" value="TRANSPOSASE INSF FOR INSERTION SEQUENCE IS3B-RELATED"/>
    <property type="match status" value="1"/>
</dbReference>
<dbReference type="PANTHER" id="PTHR46889:SF5">
    <property type="entry name" value="INTEGRASE PROTEIN"/>
    <property type="match status" value="1"/>
</dbReference>